<evidence type="ECO:0000256" key="1">
    <source>
        <dbReference type="SAM" id="Coils"/>
    </source>
</evidence>
<accession>A0A4R6BIG4</accession>
<dbReference type="RefSeq" id="WP_133430152.1">
    <property type="nucleotide sequence ID" value="NZ_BMCC01000001.1"/>
</dbReference>
<feature type="compositionally biased region" description="Polar residues" evidence="2">
    <location>
        <begin position="117"/>
        <end position="126"/>
    </location>
</feature>
<dbReference type="OrthoDB" id="3199595at2"/>
<sequence>MTIYRTHKESGRFMILDKTSIKDHNLSLKAKGLLATMLEKPDGWKFYEAELVKSCKDGKDSVKAGIKELIEAGYLRRSRSRDEKGRLGAYDYDVFETPIQNGKTDVGKTYVGESNNGFSNVGESVPSNNNLSNNDLINNNLSNNDLNDSNDKEQEPGHTNHTNHFSSDNFVDDSQEQKEVELQNMPPMIASYLMKFEIDEIHVLKSALLKAKSSFNSDDDVMAMTLEDIEEHIVNMLKRINQKRKKSNESIESLERYIFTSAKKVFYSNAKFFDDDEPLLDPSNVIVFQGSEITNLPDYERAGAR</sequence>
<proteinExistence type="predicted"/>
<dbReference type="Proteomes" id="UP000295328">
    <property type="component" value="Unassembled WGS sequence"/>
</dbReference>
<keyword evidence="5" id="KW-1185">Reference proteome</keyword>
<evidence type="ECO:0000313" key="5">
    <source>
        <dbReference type="Proteomes" id="UP000295328"/>
    </source>
</evidence>
<keyword evidence="1" id="KW-0175">Coiled coil</keyword>
<evidence type="ECO:0000259" key="3">
    <source>
        <dbReference type="Pfam" id="PF18008"/>
    </source>
</evidence>
<dbReference type="AlphaFoldDB" id="A0A4R6BIG4"/>
<evidence type="ECO:0000313" key="4">
    <source>
        <dbReference type="EMBL" id="TDM01432.1"/>
    </source>
</evidence>
<feature type="compositionally biased region" description="Basic and acidic residues" evidence="2">
    <location>
        <begin position="149"/>
        <end position="158"/>
    </location>
</feature>
<comment type="caution">
    <text evidence="4">The sequence shown here is derived from an EMBL/GenBank/DDBJ whole genome shotgun (WGS) entry which is preliminary data.</text>
</comment>
<protein>
    <submittedName>
        <fullName evidence="4">Helix-turn-helix domain-containing protein</fullName>
    </submittedName>
</protein>
<feature type="compositionally biased region" description="Polar residues" evidence="2">
    <location>
        <begin position="159"/>
        <end position="169"/>
    </location>
</feature>
<reference evidence="4 5" key="1">
    <citation type="submission" date="2019-01" db="EMBL/GenBank/DDBJ databases">
        <title>Draft genome sequences of the type strains of six Macrococcus species.</title>
        <authorList>
            <person name="Mazhar S."/>
            <person name="Altermann E."/>
            <person name="Hill C."/>
            <person name="Mcauliffe O."/>
        </authorList>
    </citation>
    <scope>NUCLEOTIDE SEQUENCE [LARGE SCALE GENOMIC DNA]</scope>
    <source>
        <strain evidence="4 5">CCM4809</strain>
    </source>
</reference>
<feature type="region of interest" description="Disordered" evidence="2">
    <location>
        <begin position="117"/>
        <end position="174"/>
    </location>
</feature>
<dbReference type="Pfam" id="PF18008">
    <property type="entry name" value="Bac_RepA_C"/>
    <property type="match status" value="1"/>
</dbReference>
<evidence type="ECO:0000256" key="2">
    <source>
        <dbReference type="SAM" id="MobiDB-lite"/>
    </source>
</evidence>
<feature type="coiled-coil region" evidence="1">
    <location>
        <begin position="226"/>
        <end position="257"/>
    </location>
</feature>
<dbReference type="EMBL" id="SCWE01000003">
    <property type="protein sequence ID" value="TDM01432.1"/>
    <property type="molecule type" value="Genomic_DNA"/>
</dbReference>
<dbReference type="InterPro" id="IPR041151">
    <property type="entry name" value="Bac_RepA_C"/>
</dbReference>
<feature type="compositionally biased region" description="Low complexity" evidence="2">
    <location>
        <begin position="127"/>
        <end position="147"/>
    </location>
</feature>
<name>A0A4R6BIG4_9STAP</name>
<feature type="domain" description="Replication initiator protein A C-terminal" evidence="3">
    <location>
        <begin position="186"/>
        <end position="269"/>
    </location>
</feature>
<organism evidence="4 5">
    <name type="scientific">Macrococcus hajekii</name>
    <dbReference type="NCBI Taxonomy" id="198482"/>
    <lineage>
        <taxon>Bacteria</taxon>
        <taxon>Bacillati</taxon>
        <taxon>Bacillota</taxon>
        <taxon>Bacilli</taxon>
        <taxon>Bacillales</taxon>
        <taxon>Staphylococcaceae</taxon>
        <taxon>Macrococcus</taxon>
    </lineage>
</organism>
<gene>
    <name evidence="4" type="ORF">ERX37_07985</name>
</gene>